<dbReference type="InterPro" id="IPR051675">
    <property type="entry name" value="Endo/Exo/Phosphatase_dom_1"/>
</dbReference>
<proteinExistence type="predicted"/>
<dbReference type="Gene3D" id="1.10.150.310">
    <property type="entry name" value="Tex RuvX-like domain-like"/>
    <property type="match status" value="1"/>
</dbReference>
<dbReference type="GO" id="GO:0015627">
    <property type="term" value="C:type II protein secretion system complex"/>
    <property type="evidence" value="ECO:0007669"/>
    <property type="project" value="TreeGrafter"/>
</dbReference>
<dbReference type="GO" id="GO:0015628">
    <property type="term" value="P:protein secretion by the type II secretion system"/>
    <property type="evidence" value="ECO:0007669"/>
    <property type="project" value="TreeGrafter"/>
</dbReference>
<dbReference type="NCBIfam" id="TIGR00426">
    <property type="entry name" value="competence protein ComEA helix-hairpin-helix repeat region"/>
    <property type="match status" value="1"/>
</dbReference>
<evidence type="ECO:0000259" key="1">
    <source>
        <dbReference type="SMART" id="SM00278"/>
    </source>
</evidence>
<dbReference type="Proteomes" id="UP000623269">
    <property type="component" value="Unassembled WGS sequence"/>
</dbReference>
<dbReference type="PANTHER" id="PTHR21180">
    <property type="entry name" value="ENDONUCLEASE/EXONUCLEASE/PHOSPHATASE FAMILY DOMAIN-CONTAINING PROTEIN 1"/>
    <property type="match status" value="1"/>
</dbReference>
<gene>
    <name evidence="2" type="ORF">I5677_10235</name>
</gene>
<dbReference type="InterPro" id="IPR019554">
    <property type="entry name" value="Soluble_ligand-bd"/>
</dbReference>
<dbReference type="InterPro" id="IPR004509">
    <property type="entry name" value="Competence_ComEA_HhH"/>
</dbReference>
<feature type="domain" description="Helix-hairpin-helix DNA-binding motif class 1" evidence="1">
    <location>
        <begin position="204"/>
        <end position="223"/>
    </location>
</feature>
<dbReference type="PANTHER" id="PTHR21180:SF32">
    <property type="entry name" value="ENDONUCLEASE_EXONUCLEASE_PHOSPHATASE FAMILY DOMAIN-CONTAINING PROTEIN 1"/>
    <property type="match status" value="1"/>
</dbReference>
<dbReference type="GO" id="GO:0006281">
    <property type="term" value="P:DNA repair"/>
    <property type="evidence" value="ECO:0007669"/>
    <property type="project" value="InterPro"/>
</dbReference>
<evidence type="ECO:0000313" key="3">
    <source>
        <dbReference type="Proteomes" id="UP000623269"/>
    </source>
</evidence>
<comment type="caution">
    <text evidence="2">The sequence shown here is derived from an EMBL/GenBank/DDBJ whole genome shotgun (WGS) entry which is preliminary data.</text>
</comment>
<dbReference type="AlphaFoldDB" id="A0A8J7KTD6"/>
<dbReference type="EMBL" id="JAEAGR010000010">
    <property type="protein sequence ID" value="MBH1941271.1"/>
    <property type="molecule type" value="Genomic_DNA"/>
</dbReference>
<dbReference type="Pfam" id="PF10531">
    <property type="entry name" value="SLBB"/>
    <property type="match status" value="1"/>
</dbReference>
<dbReference type="InterPro" id="IPR003583">
    <property type="entry name" value="Hlx-hairpin-Hlx_DNA-bd_motif"/>
</dbReference>
<evidence type="ECO:0000313" key="2">
    <source>
        <dbReference type="EMBL" id="MBH1941271.1"/>
    </source>
</evidence>
<sequence length="227" mass="25330">MKRKIILMSIICCFFIVAGLCYSCNYAKPDHVKPILLTTLEDGEDGNESNTSHNRKDVNLDRQNEITKMPSLEETIDIYVHVCGAVVNPGVYRAKSGDRLVDLIELAGGLTEKADDAYVNQAQEVKDGQRFYLPTKEELIELKIGEYIKGQGETVAEQGSTETLLININKATVDEFMRLPGIGQSKADSIIDYRNKNGDFNSIEDIMKIPGIKEGLYQQISSYITVN</sequence>
<dbReference type="GO" id="GO:0003677">
    <property type="term" value="F:DNA binding"/>
    <property type="evidence" value="ECO:0007669"/>
    <property type="project" value="InterPro"/>
</dbReference>
<protein>
    <submittedName>
        <fullName evidence="2">Helix-hairpin-helix domain-containing protein</fullName>
    </submittedName>
</protein>
<feature type="domain" description="Helix-hairpin-helix DNA-binding motif class 1" evidence="1">
    <location>
        <begin position="174"/>
        <end position="193"/>
    </location>
</feature>
<dbReference type="RefSeq" id="WP_197661491.1">
    <property type="nucleotide sequence ID" value="NZ_JAEAGR010000010.1"/>
</dbReference>
<name>A0A8J7KTD6_9FIRM</name>
<dbReference type="InterPro" id="IPR010994">
    <property type="entry name" value="RuvA_2-like"/>
</dbReference>
<dbReference type="Pfam" id="PF12836">
    <property type="entry name" value="HHH_3"/>
    <property type="match status" value="1"/>
</dbReference>
<accession>A0A8J7KTD6</accession>
<reference evidence="2" key="1">
    <citation type="submission" date="2020-12" db="EMBL/GenBank/DDBJ databases">
        <title>M. sibirica DSM 26468T genome.</title>
        <authorList>
            <person name="Thieme N."/>
            <person name="Rettenmaier R."/>
            <person name="Zverlov V."/>
            <person name="Liebl W."/>
        </authorList>
    </citation>
    <scope>NUCLEOTIDE SEQUENCE</scope>
    <source>
        <strain evidence="2">DSM 26468</strain>
    </source>
</reference>
<dbReference type="Gene3D" id="3.10.560.10">
    <property type="entry name" value="Outer membrane lipoprotein wza domain like"/>
    <property type="match status" value="1"/>
</dbReference>
<organism evidence="2 3">
    <name type="scientific">Mobilitalea sibirica</name>
    <dbReference type="NCBI Taxonomy" id="1462919"/>
    <lineage>
        <taxon>Bacteria</taxon>
        <taxon>Bacillati</taxon>
        <taxon>Bacillota</taxon>
        <taxon>Clostridia</taxon>
        <taxon>Lachnospirales</taxon>
        <taxon>Lachnospiraceae</taxon>
        <taxon>Mobilitalea</taxon>
    </lineage>
</organism>
<dbReference type="SUPFAM" id="SSF47781">
    <property type="entry name" value="RuvA domain 2-like"/>
    <property type="match status" value="1"/>
</dbReference>
<dbReference type="SMART" id="SM00278">
    <property type="entry name" value="HhH1"/>
    <property type="match status" value="2"/>
</dbReference>
<keyword evidence="3" id="KW-1185">Reference proteome</keyword>